<dbReference type="Pfam" id="PF13561">
    <property type="entry name" value="adh_short_C2"/>
    <property type="match status" value="1"/>
</dbReference>
<dbReference type="PRINTS" id="PR00080">
    <property type="entry name" value="SDRFAMILY"/>
</dbReference>
<evidence type="ECO:0000256" key="1">
    <source>
        <dbReference type="ARBA" id="ARBA00006484"/>
    </source>
</evidence>
<organism evidence="5 6">
    <name type="scientific">Azospirillum oryzae</name>
    <dbReference type="NCBI Taxonomy" id="286727"/>
    <lineage>
        <taxon>Bacteria</taxon>
        <taxon>Pseudomonadati</taxon>
        <taxon>Pseudomonadota</taxon>
        <taxon>Alphaproteobacteria</taxon>
        <taxon>Rhodospirillales</taxon>
        <taxon>Azospirillaceae</taxon>
        <taxon>Azospirillum</taxon>
    </lineage>
</organism>
<sequence>MVVRQLDGKIAIVTGASSGIGREAALLFAEHGAKLVLVARRRGELERLADEIRDNGGDAVAVAGNVADAETAHEAVEVATRRFGGLDVAFNNAGTTGAMVPVPEMTAETWNEVINTNLTSAFHAAKHQIPAMLARGGGSLIFTSTFVGHTVGFPGMAAYAASKAGLIGLTRVIAAEYGPQGIRANALLPGGTDTPMGRAVSSTPDALAFVQGLHALKRLATPCEIAQSALYLASDMSSFTTGTALLVDGGVSITRT</sequence>
<dbReference type="OrthoDB" id="9812986at2"/>
<evidence type="ECO:0000256" key="2">
    <source>
        <dbReference type="ARBA" id="ARBA00023002"/>
    </source>
</evidence>
<dbReference type="NCBIfam" id="NF005681">
    <property type="entry name" value="PRK07478.1"/>
    <property type="match status" value="1"/>
</dbReference>
<proteinExistence type="inferred from homology"/>
<dbReference type="KEGG" id="aoz:HUE56_17185"/>
<evidence type="ECO:0000256" key="3">
    <source>
        <dbReference type="ARBA" id="ARBA00023027"/>
    </source>
</evidence>
<reference evidence="5 6" key="1">
    <citation type="submission" date="2020-06" db="EMBL/GenBank/DDBJ databases">
        <title>Complete genome of Azosprillum oryzae KACC14407.</title>
        <authorList>
            <person name="Kim M."/>
            <person name="Park Y.-J."/>
            <person name="Shin J.-H."/>
        </authorList>
    </citation>
    <scope>NUCLEOTIDE SEQUENCE [LARGE SCALE GENOMIC DNA]</scope>
    <source>
        <strain evidence="5 6">KACC 14407</strain>
    </source>
</reference>
<dbReference type="PRINTS" id="PR00081">
    <property type="entry name" value="GDHRDH"/>
</dbReference>
<dbReference type="PANTHER" id="PTHR24321">
    <property type="entry name" value="DEHYDROGENASES, SHORT CHAIN"/>
    <property type="match status" value="1"/>
</dbReference>
<gene>
    <name evidence="5" type="ORF">HUE56_17185</name>
</gene>
<feature type="domain" description="Ketoreductase" evidence="4">
    <location>
        <begin position="9"/>
        <end position="190"/>
    </location>
</feature>
<dbReference type="Proteomes" id="UP000509702">
    <property type="component" value="Chromosome"/>
</dbReference>
<evidence type="ECO:0000313" key="5">
    <source>
        <dbReference type="EMBL" id="QKS52150.1"/>
    </source>
</evidence>
<evidence type="ECO:0000313" key="6">
    <source>
        <dbReference type="Proteomes" id="UP000509702"/>
    </source>
</evidence>
<accession>A0A6N1AKU4</accession>
<comment type="similarity">
    <text evidence="1">Belongs to the short-chain dehydrogenases/reductases (SDR) family.</text>
</comment>
<dbReference type="GO" id="GO:0016491">
    <property type="term" value="F:oxidoreductase activity"/>
    <property type="evidence" value="ECO:0007669"/>
    <property type="project" value="UniProtKB-KW"/>
</dbReference>
<dbReference type="AlphaFoldDB" id="A0A6N1AKU4"/>
<dbReference type="FunFam" id="3.40.50.720:FF:000084">
    <property type="entry name" value="Short-chain dehydrogenase reductase"/>
    <property type="match status" value="1"/>
</dbReference>
<dbReference type="SMART" id="SM00822">
    <property type="entry name" value="PKS_KR"/>
    <property type="match status" value="1"/>
</dbReference>
<protein>
    <submittedName>
        <fullName evidence="5">SDR family oxidoreductase</fullName>
    </submittedName>
</protein>
<keyword evidence="3" id="KW-0520">NAD</keyword>
<dbReference type="CDD" id="cd05233">
    <property type="entry name" value="SDR_c"/>
    <property type="match status" value="1"/>
</dbReference>
<dbReference type="PANTHER" id="PTHR24321:SF8">
    <property type="entry name" value="ESTRADIOL 17-BETA-DEHYDROGENASE 8-RELATED"/>
    <property type="match status" value="1"/>
</dbReference>
<name>A0A6N1AKU4_9PROT</name>
<dbReference type="SUPFAM" id="SSF51735">
    <property type="entry name" value="NAD(P)-binding Rossmann-fold domains"/>
    <property type="match status" value="1"/>
</dbReference>
<evidence type="ECO:0000259" key="4">
    <source>
        <dbReference type="SMART" id="SM00822"/>
    </source>
</evidence>
<dbReference type="InterPro" id="IPR036291">
    <property type="entry name" value="NAD(P)-bd_dom_sf"/>
</dbReference>
<dbReference type="NCBIfam" id="NF005559">
    <property type="entry name" value="PRK07231.1"/>
    <property type="match status" value="1"/>
</dbReference>
<dbReference type="EMBL" id="CP054619">
    <property type="protein sequence ID" value="QKS52150.1"/>
    <property type="molecule type" value="Genomic_DNA"/>
</dbReference>
<dbReference type="InterPro" id="IPR057326">
    <property type="entry name" value="KR_dom"/>
</dbReference>
<keyword evidence="2" id="KW-0560">Oxidoreductase</keyword>
<dbReference type="Gene3D" id="3.40.50.720">
    <property type="entry name" value="NAD(P)-binding Rossmann-like Domain"/>
    <property type="match status" value="1"/>
</dbReference>
<dbReference type="InterPro" id="IPR002347">
    <property type="entry name" value="SDR_fam"/>
</dbReference>
<keyword evidence="6" id="KW-1185">Reference proteome</keyword>